<evidence type="ECO:0000256" key="2">
    <source>
        <dbReference type="ARBA" id="ARBA00004138"/>
    </source>
</evidence>
<evidence type="ECO:0000256" key="3">
    <source>
        <dbReference type="ARBA" id="ARBA00009316"/>
    </source>
</evidence>
<feature type="coiled-coil region" evidence="8">
    <location>
        <begin position="286"/>
        <end position="334"/>
    </location>
</feature>
<keyword evidence="6" id="KW-0206">Cytoskeleton</keyword>
<comment type="subcellular location">
    <subcellularLocation>
        <location evidence="2">Cell projection</location>
        <location evidence="2">Cilium</location>
    </subcellularLocation>
    <subcellularLocation>
        <location evidence="1">Cytoplasm</location>
        <location evidence="1">Cytoskeleton</location>
        <location evidence="1">Microtubule organizing center</location>
        <location evidence="1">Centrosome</location>
        <location evidence="1">Centriole</location>
    </subcellularLocation>
</comment>
<feature type="coiled-coil region" evidence="8">
    <location>
        <begin position="111"/>
        <end position="260"/>
    </location>
</feature>
<reference evidence="9 10" key="1">
    <citation type="submission" date="2019-04" db="EMBL/GenBank/DDBJ databases">
        <title>Chromosome genome assembly for Takifugu flavidus.</title>
        <authorList>
            <person name="Xiao S."/>
        </authorList>
    </citation>
    <scope>NUCLEOTIDE SEQUENCE [LARGE SCALE GENOMIC DNA]</scope>
    <source>
        <strain evidence="9">HTHZ2018</strain>
        <tissue evidence="9">Muscle</tissue>
    </source>
</reference>
<proteinExistence type="inferred from homology"/>
<dbReference type="GO" id="GO:0036064">
    <property type="term" value="C:ciliary basal body"/>
    <property type="evidence" value="ECO:0007669"/>
    <property type="project" value="TreeGrafter"/>
</dbReference>
<evidence type="ECO:0000256" key="5">
    <source>
        <dbReference type="ARBA" id="ARBA00023054"/>
    </source>
</evidence>
<comment type="similarity">
    <text evidence="3">Belongs to the ODF2 family.</text>
</comment>
<evidence type="ECO:0000313" key="10">
    <source>
        <dbReference type="Proteomes" id="UP000324091"/>
    </source>
</evidence>
<dbReference type="EMBL" id="RHFK02000007">
    <property type="protein sequence ID" value="TWW73756.1"/>
    <property type="molecule type" value="Genomic_DNA"/>
</dbReference>
<name>A0A5C6P3V4_9TELE</name>
<evidence type="ECO:0000256" key="8">
    <source>
        <dbReference type="SAM" id="Coils"/>
    </source>
</evidence>
<dbReference type="InterPro" id="IPR026099">
    <property type="entry name" value="Odf2-rel"/>
</dbReference>
<protein>
    <submittedName>
        <fullName evidence="9">Outer dense fiber protein 2-like</fullName>
    </submittedName>
</protein>
<evidence type="ECO:0000256" key="4">
    <source>
        <dbReference type="ARBA" id="ARBA00022490"/>
    </source>
</evidence>
<sequence length="648" mass="74407">MSLDHGPGSTREDISLSCSDLACCQQQRSSRTRFGLHSASQEIDSSSVLVFTSDKSPFLKVLSDAEVAANAAAIQIVSFKDAMDDEFADSRPAATDKRRFARQRGLLLEKLEDFRRLNKSVRQKLRQLQDSEADRLETNRRIDVLKNKIAEAERINECLRNDVTAAETKVEELAELRREEQEKIKSAVNLTKSVEATRAHLQGQLRNKEAENNRLTVQLRSLEKTLIEQKTEIDGLNHHISTLTKKAENAQESLKKACQAQKLRAEKFEAAIEECYDKLKEKDLQLTSARLELDSRRRKKEKMRDETDKVVAHVDLLKSEVSDLTARLQREKNNHVAATETLMQQVKNLTTKNGELGASNALLQASVSKLEQQLTDCESALVEETVVSQERKRQVELAQYQVTELQAEVEHLLRGSRVAEDQKGVEVQKLRRELQDCLQGLKSCTESLRVSEKSLSECQDNLQRSHWKCSEKTESIRQLQAKSKIGIVNRVCVCRQMENLRQENLELVRKLGTQEEAFRCSNRQLEQRTSECQALRRQLEEALLDVKQQVNKVKEQSVSKEEALQTKIVELEAEKIRRDNEMRLLHQSKHMAEKQFEVRLKDLQLSLDQSESHKQSVQNYVDFLKQFYTTVFDEGPQMARFGASYFPR</sequence>
<keyword evidence="7" id="KW-0966">Cell projection</keyword>
<gene>
    <name evidence="9" type="ORF">D4764_15G0011520</name>
</gene>
<evidence type="ECO:0000256" key="7">
    <source>
        <dbReference type="ARBA" id="ARBA00023273"/>
    </source>
</evidence>
<keyword evidence="5 8" id="KW-0175">Coiled coil</keyword>
<dbReference type="GO" id="GO:0005814">
    <property type="term" value="C:centriole"/>
    <property type="evidence" value="ECO:0007669"/>
    <property type="project" value="UniProtKB-SubCell"/>
</dbReference>
<comment type="caution">
    <text evidence="9">The sequence shown here is derived from an EMBL/GenBank/DDBJ whole genome shotgun (WGS) entry which is preliminary data.</text>
</comment>
<dbReference type="AlphaFoldDB" id="A0A5C6P3V4"/>
<dbReference type="GO" id="GO:0005813">
    <property type="term" value="C:centrosome"/>
    <property type="evidence" value="ECO:0007669"/>
    <property type="project" value="TreeGrafter"/>
</dbReference>
<keyword evidence="4" id="KW-0963">Cytoplasm</keyword>
<organism evidence="9 10">
    <name type="scientific">Takifugu flavidus</name>
    <name type="common">sansaifugu</name>
    <dbReference type="NCBI Taxonomy" id="433684"/>
    <lineage>
        <taxon>Eukaryota</taxon>
        <taxon>Metazoa</taxon>
        <taxon>Chordata</taxon>
        <taxon>Craniata</taxon>
        <taxon>Vertebrata</taxon>
        <taxon>Euteleostomi</taxon>
        <taxon>Actinopterygii</taxon>
        <taxon>Neopterygii</taxon>
        <taxon>Teleostei</taxon>
        <taxon>Neoteleostei</taxon>
        <taxon>Acanthomorphata</taxon>
        <taxon>Eupercaria</taxon>
        <taxon>Tetraodontiformes</taxon>
        <taxon>Tetradontoidea</taxon>
        <taxon>Tetraodontidae</taxon>
        <taxon>Takifugu</taxon>
    </lineage>
</organism>
<dbReference type="Proteomes" id="UP000324091">
    <property type="component" value="Chromosome 15"/>
</dbReference>
<dbReference type="PANTHER" id="PTHR23162">
    <property type="entry name" value="OUTER DENSE FIBER OF SPERM TAILS 2"/>
    <property type="match status" value="1"/>
</dbReference>
<evidence type="ECO:0000256" key="6">
    <source>
        <dbReference type="ARBA" id="ARBA00023212"/>
    </source>
</evidence>
<evidence type="ECO:0000313" key="9">
    <source>
        <dbReference type="EMBL" id="TWW73756.1"/>
    </source>
</evidence>
<dbReference type="PANTHER" id="PTHR23162:SF7">
    <property type="entry name" value="PROTEIN BCAP"/>
    <property type="match status" value="1"/>
</dbReference>
<evidence type="ECO:0000256" key="1">
    <source>
        <dbReference type="ARBA" id="ARBA00004114"/>
    </source>
</evidence>
<feature type="coiled-coil region" evidence="8">
    <location>
        <begin position="497"/>
        <end position="574"/>
    </location>
</feature>
<keyword evidence="10" id="KW-1185">Reference proteome</keyword>
<dbReference type="GO" id="GO:1902018">
    <property type="term" value="P:negative regulation of cilium assembly"/>
    <property type="evidence" value="ECO:0007669"/>
    <property type="project" value="TreeGrafter"/>
</dbReference>
<accession>A0A5C6P3V4</accession>